<dbReference type="InterPro" id="IPR008139">
    <property type="entry name" value="SaposinB_dom"/>
</dbReference>
<name>A0A8S1E5J9_9PELO</name>
<keyword evidence="1" id="KW-1015">Disulfide bond</keyword>
<gene>
    <name evidence="4" type="ORF">CBOVIS_LOCUS540</name>
</gene>
<dbReference type="InterPro" id="IPR011001">
    <property type="entry name" value="Saposin-like"/>
</dbReference>
<evidence type="ECO:0000313" key="5">
    <source>
        <dbReference type="Proteomes" id="UP000494206"/>
    </source>
</evidence>
<feature type="chain" id="PRO_5035849913" description="Saposin B-type domain-containing protein" evidence="2">
    <location>
        <begin position="18"/>
        <end position="180"/>
    </location>
</feature>
<feature type="signal peptide" evidence="2">
    <location>
        <begin position="1"/>
        <end position="17"/>
    </location>
</feature>
<feature type="domain" description="Saposin B-type" evidence="3">
    <location>
        <begin position="96"/>
        <end position="180"/>
    </location>
</feature>
<accession>A0A8S1E5J9</accession>
<comment type="caution">
    <text evidence="4">The sequence shown here is derived from an EMBL/GenBank/DDBJ whole genome shotgun (WGS) entry which is preliminary data.</text>
</comment>
<sequence length="180" mass="19369">MNSIVLVVLCFPILVEAQNFSDNSNSTKNVGVVCDLCRSGFNLIVDNLSVLEHITENDLGALADALCSLAPRQLPIVDALCVVLRDNIIGALVKLIQGECKQCEFIASAISNGANNLKNITDADIIALVNRVCDSASSASIIESACEVVKRNVVEEIHRVIDLVEKNADPLTICKQLMMC</sequence>
<dbReference type="Gene3D" id="1.10.225.10">
    <property type="entry name" value="Saposin-like"/>
    <property type="match status" value="1"/>
</dbReference>
<evidence type="ECO:0000256" key="2">
    <source>
        <dbReference type="SAM" id="SignalP"/>
    </source>
</evidence>
<organism evidence="4 5">
    <name type="scientific">Caenorhabditis bovis</name>
    <dbReference type="NCBI Taxonomy" id="2654633"/>
    <lineage>
        <taxon>Eukaryota</taxon>
        <taxon>Metazoa</taxon>
        <taxon>Ecdysozoa</taxon>
        <taxon>Nematoda</taxon>
        <taxon>Chromadorea</taxon>
        <taxon>Rhabditida</taxon>
        <taxon>Rhabditina</taxon>
        <taxon>Rhabditomorpha</taxon>
        <taxon>Rhabditoidea</taxon>
        <taxon>Rhabditidae</taxon>
        <taxon>Peloderinae</taxon>
        <taxon>Caenorhabditis</taxon>
    </lineage>
</organism>
<dbReference type="EMBL" id="CADEPM010000001">
    <property type="protein sequence ID" value="CAB3397072.1"/>
    <property type="molecule type" value="Genomic_DNA"/>
</dbReference>
<keyword evidence="5" id="KW-1185">Reference proteome</keyword>
<dbReference type="OrthoDB" id="5854139at2759"/>
<proteinExistence type="predicted"/>
<dbReference type="Proteomes" id="UP000494206">
    <property type="component" value="Unassembled WGS sequence"/>
</dbReference>
<protein>
    <recommendedName>
        <fullName evidence="3">Saposin B-type domain-containing protein</fullName>
    </recommendedName>
</protein>
<evidence type="ECO:0000313" key="4">
    <source>
        <dbReference type="EMBL" id="CAB3397072.1"/>
    </source>
</evidence>
<dbReference type="PROSITE" id="PS50015">
    <property type="entry name" value="SAP_B"/>
    <property type="match status" value="1"/>
</dbReference>
<keyword evidence="2" id="KW-0732">Signal</keyword>
<evidence type="ECO:0000256" key="1">
    <source>
        <dbReference type="ARBA" id="ARBA00023157"/>
    </source>
</evidence>
<dbReference type="SUPFAM" id="SSF47862">
    <property type="entry name" value="Saposin"/>
    <property type="match status" value="1"/>
</dbReference>
<reference evidence="4 5" key="1">
    <citation type="submission" date="2020-04" db="EMBL/GenBank/DDBJ databases">
        <authorList>
            <person name="Laetsch R D."/>
            <person name="Stevens L."/>
            <person name="Kumar S."/>
            <person name="Blaxter L. M."/>
        </authorList>
    </citation>
    <scope>NUCLEOTIDE SEQUENCE [LARGE SCALE GENOMIC DNA]</scope>
</reference>
<evidence type="ECO:0000259" key="3">
    <source>
        <dbReference type="PROSITE" id="PS50015"/>
    </source>
</evidence>
<dbReference type="AlphaFoldDB" id="A0A8S1E5J9"/>